<name>A0AA86VYM5_9FABA</name>
<dbReference type="SUPFAM" id="SSF52540">
    <property type="entry name" value="P-loop containing nucleoside triphosphate hydrolases"/>
    <property type="match status" value="1"/>
</dbReference>
<dbReference type="Gene3D" id="3.40.50.300">
    <property type="entry name" value="P-loop containing nucleotide triphosphate hydrolases"/>
    <property type="match status" value="1"/>
</dbReference>
<gene>
    <name evidence="10" type="ORF">AYBTSS11_LOCUS15745</name>
</gene>
<dbReference type="InterPro" id="IPR014014">
    <property type="entry name" value="RNA_helicase_DEAD_Q_motif"/>
</dbReference>
<evidence type="ECO:0000256" key="5">
    <source>
        <dbReference type="PROSITE-ProRule" id="PRU00552"/>
    </source>
</evidence>
<feature type="signal peptide" evidence="8">
    <location>
        <begin position="1"/>
        <end position="21"/>
    </location>
</feature>
<dbReference type="GO" id="GO:0003724">
    <property type="term" value="F:RNA helicase activity"/>
    <property type="evidence" value="ECO:0007669"/>
    <property type="project" value="InterPro"/>
</dbReference>
<dbReference type="Gramene" id="rna-AYBTSS11_LOCUS15745">
    <property type="protein sequence ID" value="CAJ1953239.1"/>
    <property type="gene ID" value="gene-AYBTSS11_LOCUS15745"/>
</dbReference>
<evidence type="ECO:0000256" key="3">
    <source>
        <dbReference type="ARBA" id="ARBA00022806"/>
    </source>
</evidence>
<dbReference type="AlphaFoldDB" id="A0AA86VYM5"/>
<dbReference type="GO" id="GO:0005524">
    <property type="term" value="F:ATP binding"/>
    <property type="evidence" value="ECO:0007669"/>
    <property type="project" value="UniProtKB-KW"/>
</dbReference>
<dbReference type="Proteomes" id="UP001189624">
    <property type="component" value="Chromosome 4"/>
</dbReference>
<keyword evidence="8" id="KW-0732">Signal</keyword>
<accession>A0AA86VYM5</accession>
<reference evidence="10" key="1">
    <citation type="submission" date="2023-10" db="EMBL/GenBank/DDBJ databases">
        <authorList>
            <person name="Domelevo Entfellner J.-B."/>
        </authorList>
    </citation>
    <scope>NUCLEOTIDE SEQUENCE</scope>
</reference>
<evidence type="ECO:0000256" key="8">
    <source>
        <dbReference type="SAM" id="SignalP"/>
    </source>
</evidence>
<feature type="domain" description="DEAD-box RNA helicase Q" evidence="9">
    <location>
        <begin position="121"/>
        <end position="149"/>
    </location>
</feature>
<keyword evidence="11" id="KW-1185">Reference proteome</keyword>
<keyword evidence="7" id="KW-0472">Membrane</keyword>
<evidence type="ECO:0000313" key="11">
    <source>
        <dbReference type="Proteomes" id="UP001189624"/>
    </source>
</evidence>
<dbReference type="PANTHER" id="PTHR47960">
    <property type="entry name" value="DEAD-BOX ATP-DEPENDENT RNA HELICASE 50"/>
    <property type="match status" value="1"/>
</dbReference>
<protein>
    <recommendedName>
        <fullName evidence="9">DEAD-box RNA helicase Q domain-containing protein</fullName>
    </recommendedName>
</protein>
<keyword evidence="7" id="KW-1133">Transmembrane helix</keyword>
<keyword evidence="4" id="KW-0067">ATP-binding</keyword>
<feature type="compositionally biased region" description="Polar residues" evidence="6">
    <location>
        <begin position="89"/>
        <end position="100"/>
    </location>
</feature>
<evidence type="ECO:0000256" key="6">
    <source>
        <dbReference type="SAM" id="MobiDB-lite"/>
    </source>
</evidence>
<evidence type="ECO:0000313" key="10">
    <source>
        <dbReference type="EMBL" id="CAJ1953239.1"/>
    </source>
</evidence>
<feature type="transmembrane region" description="Helical" evidence="7">
    <location>
        <begin position="172"/>
        <end position="190"/>
    </location>
</feature>
<evidence type="ECO:0000256" key="2">
    <source>
        <dbReference type="ARBA" id="ARBA00022801"/>
    </source>
</evidence>
<dbReference type="PROSITE" id="PS51195">
    <property type="entry name" value="Q_MOTIF"/>
    <property type="match status" value="1"/>
</dbReference>
<keyword evidence="3" id="KW-0347">Helicase</keyword>
<evidence type="ECO:0000256" key="4">
    <source>
        <dbReference type="ARBA" id="ARBA00022840"/>
    </source>
</evidence>
<feature type="short sequence motif" description="Q motif" evidence="5">
    <location>
        <begin position="121"/>
        <end position="149"/>
    </location>
</feature>
<dbReference type="InterPro" id="IPR027417">
    <property type="entry name" value="P-loop_NTPase"/>
</dbReference>
<keyword evidence="2" id="KW-0378">Hydrolase</keyword>
<feature type="chain" id="PRO_5041636741" description="DEAD-box RNA helicase Q domain-containing protein" evidence="8">
    <location>
        <begin position="22"/>
        <end position="193"/>
    </location>
</feature>
<dbReference type="GO" id="GO:0016787">
    <property type="term" value="F:hydrolase activity"/>
    <property type="evidence" value="ECO:0007669"/>
    <property type="project" value="UniProtKB-KW"/>
</dbReference>
<organism evidence="10 11">
    <name type="scientific">Sphenostylis stenocarpa</name>
    <dbReference type="NCBI Taxonomy" id="92480"/>
    <lineage>
        <taxon>Eukaryota</taxon>
        <taxon>Viridiplantae</taxon>
        <taxon>Streptophyta</taxon>
        <taxon>Embryophyta</taxon>
        <taxon>Tracheophyta</taxon>
        <taxon>Spermatophyta</taxon>
        <taxon>Magnoliopsida</taxon>
        <taxon>eudicotyledons</taxon>
        <taxon>Gunneridae</taxon>
        <taxon>Pentapetalae</taxon>
        <taxon>rosids</taxon>
        <taxon>fabids</taxon>
        <taxon>Fabales</taxon>
        <taxon>Fabaceae</taxon>
        <taxon>Papilionoideae</taxon>
        <taxon>50 kb inversion clade</taxon>
        <taxon>NPAAA clade</taxon>
        <taxon>indigoferoid/millettioid clade</taxon>
        <taxon>Phaseoleae</taxon>
        <taxon>Sphenostylis</taxon>
    </lineage>
</organism>
<keyword evidence="1" id="KW-0547">Nucleotide-binding</keyword>
<feature type="region of interest" description="Disordered" evidence="6">
    <location>
        <begin position="43"/>
        <end position="107"/>
    </location>
</feature>
<evidence type="ECO:0000256" key="1">
    <source>
        <dbReference type="ARBA" id="ARBA00022741"/>
    </source>
</evidence>
<proteinExistence type="predicted"/>
<keyword evidence="7" id="KW-0812">Transmembrane</keyword>
<dbReference type="EMBL" id="OY731401">
    <property type="protein sequence ID" value="CAJ1953239.1"/>
    <property type="molecule type" value="Genomic_DNA"/>
</dbReference>
<evidence type="ECO:0000259" key="9">
    <source>
        <dbReference type="PROSITE" id="PS51195"/>
    </source>
</evidence>
<evidence type="ECO:0000256" key="7">
    <source>
        <dbReference type="SAM" id="Phobius"/>
    </source>
</evidence>
<sequence>MRSRGRVLLSLSFSLLSPVKHNPLAKSAPPTSLFRSDIKFSTSSSSITPPIEEPKTSSSKSQRDSLILEQFKQRKLKGSPQDSKGAPQVDSTSLPLSSDANTEKVVEKGVQNENEPTMVVRSFKELGVSEDLVEVMEEIGEFVPSEIQCVVIPAILEGKSVLLSSPSEPDRTLAFLLPLIQVSLILFIFLPRN</sequence>